<keyword evidence="1" id="KW-0479">Metal-binding</keyword>
<evidence type="ECO:0000256" key="1">
    <source>
        <dbReference type="PROSITE-ProRule" id="PRU00047"/>
    </source>
</evidence>
<dbReference type="OrthoDB" id="10625452at2759"/>
<keyword evidence="1" id="KW-0862">Zinc</keyword>
<dbReference type="EMBL" id="CAJVPS010001456">
    <property type="protein sequence ID" value="CAG8538704.1"/>
    <property type="molecule type" value="Genomic_DNA"/>
</dbReference>
<keyword evidence="1" id="KW-0863">Zinc-finger</keyword>
<reference evidence="3" key="1">
    <citation type="submission" date="2021-06" db="EMBL/GenBank/DDBJ databases">
        <authorList>
            <person name="Kallberg Y."/>
            <person name="Tangrot J."/>
            <person name="Rosling A."/>
        </authorList>
    </citation>
    <scope>NUCLEOTIDE SEQUENCE</scope>
    <source>
        <strain evidence="3">FL130A</strain>
    </source>
</reference>
<organism evidence="3 4">
    <name type="scientific">Ambispora leptoticha</name>
    <dbReference type="NCBI Taxonomy" id="144679"/>
    <lineage>
        <taxon>Eukaryota</taxon>
        <taxon>Fungi</taxon>
        <taxon>Fungi incertae sedis</taxon>
        <taxon>Mucoromycota</taxon>
        <taxon>Glomeromycotina</taxon>
        <taxon>Glomeromycetes</taxon>
        <taxon>Archaeosporales</taxon>
        <taxon>Ambisporaceae</taxon>
        <taxon>Ambispora</taxon>
    </lineage>
</organism>
<dbReference type="GO" id="GO:0008270">
    <property type="term" value="F:zinc ion binding"/>
    <property type="evidence" value="ECO:0007669"/>
    <property type="project" value="UniProtKB-KW"/>
</dbReference>
<dbReference type="GO" id="GO:0003676">
    <property type="term" value="F:nucleic acid binding"/>
    <property type="evidence" value="ECO:0007669"/>
    <property type="project" value="InterPro"/>
</dbReference>
<dbReference type="PROSITE" id="PS50158">
    <property type="entry name" value="ZF_CCHC"/>
    <property type="match status" value="1"/>
</dbReference>
<dbReference type="AlphaFoldDB" id="A0A9N9AN00"/>
<dbReference type="Proteomes" id="UP000789508">
    <property type="component" value="Unassembled WGS sequence"/>
</dbReference>
<comment type="caution">
    <text evidence="3">The sequence shown here is derived from an EMBL/GenBank/DDBJ whole genome shotgun (WGS) entry which is preliminary data.</text>
</comment>
<evidence type="ECO:0000313" key="4">
    <source>
        <dbReference type="Proteomes" id="UP000789508"/>
    </source>
</evidence>
<gene>
    <name evidence="3" type="ORF">ALEPTO_LOCUS5299</name>
</gene>
<feature type="non-terminal residue" evidence="3">
    <location>
        <position position="1"/>
    </location>
</feature>
<keyword evidence="4" id="KW-1185">Reference proteome</keyword>
<accession>A0A9N9AN00</accession>
<feature type="domain" description="CCHC-type" evidence="2">
    <location>
        <begin position="153"/>
        <end position="168"/>
    </location>
</feature>
<name>A0A9N9AN00_9GLOM</name>
<dbReference type="InterPro" id="IPR001878">
    <property type="entry name" value="Znf_CCHC"/>
</dbReference>
<protein>
    <submittedName>
        <fullName evidence="3">8114_t:CDS:1</fullName>
    </submittedName>
</protein>
<proteinExistence type="predicted"/>
<sequence>MLMTNTPCIGIARVGYDHGLPDRNWLSENVLKEKLCGQRRSILVAVPGTILQPVWKAKRGKFKVKGTKTPYNCIWPRQKDLGRRKSYSLNFEEPKVSKCIVYFKRYKRTFRKRMKGENRLVSLVENMIEVVAEVVKSLKVVQTKRRCYRPRLCYVCRCPGHLAQSCPSQVQPMIMVKEKDQNMSWKRNRQEKKKRDTNPNEVQNVQIFRCVDEEIKGFRNPETRNGMLVKGHTKNHVSLPNSRQWTKVCSNGSNSGNVRPRASNDWRISYNVK</sequence>
<evidence type="ECO:0000313" key="3">
    <source>
        <dbReference type="EMBL" id="CAG8538704.1"/>
    </source>
</evidence>
<evidence type="ECO:0000259" key="2">
    <source>
        <dbReference type="PROSITE" id="PS50158"/>
    </source>
</evidence>